<accession>A0A914E3I1</accession>
<keyword evidence="1" id="KW-1185">Reference proteome</keyword>
<organism evidence="1 2">
    <name type="scientific">Acrobeloides nanus</name>
    <dbReference type="NCBI Taxonomy" id="290746"/>
    <lineage>
        <taxon>Eukaryota</taxon>
        <taxon>Metazoa</taxon>
        <taxon>Ecdysozoa</taxon>
        <taxon>Nematoda</taxon>
        <taxon>Chromadorea</taxon>
        <taxon>Rhabditida</taxon>
        <taxon>Tylenchina</taxon>
        <taxon>Cephalobomorpha</taxon>
        <taxon>Cephaloboidea</taxon>
        <taxon>Cephalobidae</taxon>
        <taxon>Acrobeloides</taxon>
    </lineage>
</organism>
<protein>
    <submittedName>
        <fullName evidence="2">Uncharacterized protein</fullName>
    </submittedName>
</protein>
<sequence>MERFRYVVDNPEWHDQDGKLPIFIGGDINDPWFIVMLLDSGFINESPERPEVDMSDKLSLKVSKRKLPEANTNGHILIDSNMTTWSL</sequence>
<dbReference type="Proteomes" id="UP000887540">
    <property type="component" value="Unplaced"/>
</dbReference>
<dbReference type="AlphaFoldDB" id="A0A914E3I1"/>
<evidence type="ECO:0000313" key="1">
    <source>
        <dbReference type="Proteomes" id="UP000887540"/>
    </source>
</evidence>
<evidence type="ECO:0000313" key="2">
    <source>
        <dbReference type="WBParaSite" id="ACRNAN_scaffold5305.g16597.t1"/>
    </source>
</evidence>
<reference evidence="2" key="1">
    <citation type="submission" date="2022-11" db="UniProtKB">
        <authorList>
            <consortium name="WormBaseParasite"/>
        </authorList>
    </citation>
    <scope>IDENTIFICATION</scope>
</reference>
<dbReference type="WBParaSite" id="ACRNAN_scaffold5305.g16597.t1">
    <property type="protein sequence ID" value="ACRNAN_scaffold5305.g16597.t1"/>
    <property type="gene ID" value="ACRNAN_scaffold5305.g16597"/>
</dbReference>
<proteinExistence type="predicted"/>
<name>A0A914E3I1_9BILA</name>